<feature type="region of interest" description="Disordered" evidence="1">
    <location>
        <begin position="195"/>
        <end position="242"/>
    </location>
</feature>
<sequence length="242" mass="24971">MTSFDAITLEVADLAAAERFYANAFGLGSRLRLRASQEPATGFRGFTLSLTVAQPADVDLLIGGALDAGATVLKPAGKSMWGYGGVVQAPDGTIWKVATSAKENTGPATGQIGDVVLLLGTTDIAASRQCYVDQGFTVEKSFGRMYVQFAAAGTVKLGLYRRRALAKDAGVAPEGSGSHRIVMIGAGDFTDPDGFAWASGQPAGSARERMPSSAGRSATEVSGAARGRRCSSNPFPAADSGR</sequence>
<name>A0A1W2C5S6_9PSEU</name>
<organism evidence="2 3">
    <name type="scientific">Lentzea albidocapillata</name>
    <dbReference type="NCBI Taxonomy" id="40571"/>
    <lineage>
        <taxon>Bacteria</taxon>
        <taxon>Bacillati</taxon>
        <taxon>Actinomycetota</taxon>
        <taxon>Actinomycetes</taxon>
        <taxon>Pseudonocardiales</taxon>
        <taxon>Pseudonocardiaceae</taxon>
        <taxon>Lentzea</taxon>
    </lineage>
</organism>
<dbReference type="Proteomes" id="UP000192840">
    <property type="component" value="Unassembled WGS sequence"/>
</dbReference>
<dbReference type="InterPro" id="IPR029068">
    <property type="entry name" value="Glyas_Bleomycin-R_OHBP_Dase"/>
</dbReference>
<evidence type="ECO:0000313" key="2">
    <source>
        <dbReference type="EMBL" id="SMC80513.1"/>
    </source>
</evidence>
<dbReference type="eggNOG" id="COG0346">
    <property type="taxonomic scope" value="Bacteria"/>
</dbReference>
<dbReference type="AlphaFoldDB" id="A0A1W2C5S6"/>
<dbReference type="PANTHER" id="PTHR36503:SF1">
    <property type="entry name" value="BLR2520 PROTEIN"/>
    <property type="match status" value="1"/>
</dbReference>
<gene>
    <name evidence="2" type="ORF">SAMN05660733_01810</name>
</gene>
<keyword evidence="3" id="KW-1185">Reference proteome</keyword>
<reference evidence="3" key="1">
    <citation type="submission" date="2017-04" db="EMBL/GenBank/DDBJ databases">
        <authorList>
            <person name="Varghese N."/>
            <person name="Submissions S."/>
        </authorList>
    </citation>
    <scope>NUCLEOTIDE SEQUENCE [LARGE SCALE GENOMIC DNA]</scope>
    <source>
        <strain evidence="3">DSM 44073</strain>
    </source>
</reference>
<evidence type="ECO:0000256" key="1">
    <source>
        <dbReference type="SAM" id="MobiDB-lite"/>
    </source>
</evidence>
<dbReference type="STRING" id="40571.SAMN05660733_01810"/>
<dbReference type="SUPFAM" id="SSF54593">
    <property type="entry name" value="Glyoxalase/Bleomycin resistance protein/Dihydroxybiphenyl dioxygenase"/>
    <property type="match status" value="1"/>
</dbReference>
<keyword evidence="2" id="KW-0456">Lyase</keyword>
<dbReference type="EMBL" id="FWYC01000005">
    <property type="protein sequence ID" value="SMC80513.1"/>
    <property type="molecule type" value="Genomic_DNA"/>
</dbReference>
<dbReference type="Gene3D" id="3.10.180.10">
    <property type="entry name" value="2,3-Dihydroxybiphenyl 1,2-Dioxygenase, domain 1"/>
    <property type="match status" value="2"/>
</dbReference>
<protein>
    <submittedName>
        <fullName evidence="2">Predicted lactoylglutathione lyase</fullName>
    </submittedName>
</protein>
<accession>A0A1W2C5S6</accession>
<evidence type="ECO:0000313" key="3">
    <source>
        <dbReference type="Proteomes" id="UP000192840"/>
    </source>
</evidence>
<dbReference type="GO" id="GO:0016829">
    <property type="term" value="F:lyase activity"/>
    <property type="evidence" value="ECO:0007669"/>
    <property type="project" value="UniProtKB-KW"/>
</dbReference>
<proteinExistence type="predicted"/>
<dbReference type="PANTHER" id="PTHR36503">
    <property type="entry name" value="BLR2520 PROTEIN"/>
    <property type="match status" value="1"/>
</dbReference>